<dbReference type="STRING" id="290052.ASU35_17195"/>
<evidence type="ECO:0000313" key="2">
    <source>
        <dbReference type="EMBL" id="KSV60241.1"/>
    </source>
</evidence>
<reference evidence="2 3" key="1">
    <citation type="submission" date="2015-11" db="EMBL/GenBank/DDBJ databases">
        <title>Butyribacter intestini gen. nov., sp. nov., a butyric acid-producing bacterium of the family Lachnospiraceae isolated from the human faeces.</title>
        <authorList>
            <person name="Zou Y."/>
            <person name="Xue W."/>
            <person name="Luo G."/>
            <person name="Lv M."/>
        </authorList>
    </citation>
    <scope>NUCLEOTIDE SEQUENCE [LARGE SCALE GENOMIC DNA]</scope>
    <source>
        <strain evidence="2 3">ACET-33324</strain>
    </source>
</reference>
<gene>
    <name evidence="2" type="ORF">ASU35_17195</name>
</gene>
<keyword evidence="3" id="KW-1185">Reference proteome</keyword>
<feature type="coiled-coil region" evidence="1">
    <location>
        <begin position="12"/>
        <end position="39"/>
    </location>
</feature>
<dbReference type="EMBL" id="LNAM01000028">
    <property type="protein sequence ID" value="KSV60241.1"/>
    <property type="molecule type" value="Genomic_DNA"/>
</dbReference>
<proteinExistence type="predicted"/>
<name>A0A0V8QI56_9FIRM</name>
<protein>
    <submittedName>
        <fullName evidence="2">Uncharacterized protein</fullName>
    </submittedName>
</protein>
<dbReference type="AlphaFoldDB" id="A0A0V8QI56"/>
<comment type="caution">
    <text evidence="2">The sequence shown here is derived from an EMBL/GenBank/DDBJ whole genome shotgun (WGS) entry which is preliminary data.</text>
</comment>
<sequence>MNNLRNATSTTFDDAKIKVQEEISQLKILEKELRNADNVSTKMKGTDVTSGLAIAKNDLEKLKADAKDFPQITQTIKDLDTAISKVGDASSLNSFNDSLRVARSELAKIKSETNASNRNEKVGINISGLQSKIADLQKISPEIDKFETEINGAKVTVQSLLSDLSKINTQSDFSVVSAKFNAFTKAAEASGIAIRDFGNVTDSIAKKANEIQLSTDVTKLTTDYQKFDVVSQEVENNLKELKLAQEAVVNAKGTDRLTTEIQRYDTALDKAKSSLKELTTTQVSMNQRTSQMTSMQEWMRKNKAATKLVGNEVNKLIKECKTCDAVRFNGIKNEFKELQVRSGKAGKLGNNFLGGLVDQAKRFTQWISVSGLVMEGVQAFRKATSNVIELDTKMVELSKVSNLTAQGLEDVTNQCYDLGESLSKTGKCFKT</sequence>
<organism evidence="2 3">
    <name type="scientific">Acetivibrio ethanolgignens</name>
    <dbReference type="NCBI Taxonomy" id="290052"/>
    <lineage>
        <taxon>Bacteria</taxon>
        <taxon>Bacillati</taxon>
        <taxon>Bacillota</taxon>
        <taxon>Clostridia</taxon>
        <taxon>Eubacteriales</taxon>
        <taxon>Oscillospiraceae</taxon>
        <taxon>Acetivibrio</taxon>
    </lineage>
</organism>
<keyword evidence="1" id="KW-0175">Coiled coil</keyword>
<accession>A0A0V8QI56</accession>
<evidence type="ECO:0000256" key="1">
    <source>
        <dbReference type="SAM" id="Coils"/>
    </source>
</evidence>
<evidence type="ECO:0000313" key="3">
    <source>
        <dbReference type="Proteomes" id="UP000054874"/>
    </source>
</evidence>
<dbReference type="Proteomes" id="UP000054874">
    <property type="component" value="Unassembled WGS sequence"/>
</dbReference>